<reference evidence="1" key="1">
    <citation type="submission" date="2020-05" db="UniProtKB">
        <authorList>
            <consortium name="EnsemblMetazoa"/>
        </authorList>
    </citation>
    <scope>IDENTIFICATION</scope>
    <source>
        <strain evidence="1">TTRI</strain>
    </source>
</reference>
<evidence type="ECO:0000313" key="1">
    <source>
        <dbReference type="EnsemblMetazoa" id="GAUT024055-PA"/>
    </source>
</evidence>
<dbReference type="Pfam" id="PF03564">
    <property type="entry name" value="DUF1759"/>
    <property type="match status" value="1"/>
</dbReference>
<dbReference type="VEuPathDB" id="VectorBase:GAUT024055"/>
<evidence type="ECO:0000313" key="2">
    <source>
        <dbReference type="Proteomes" id="UP000078200"/>
    </source>
</evidence>
<keyword evidence="2" id="KW-1185">Reference proteome</keyword>
<name>A0A1A9V307_GLOAU</name>
<organism evidence="1 2">
    <name type="scientific">Glossina austeni</name>
    <name type="common">Savannah tsetse fly</name>
    <dbReference type="NCBI Taxonomy" id="7395"/>
    <lineage>
        <taxon>Eukaryota</taxon>
        <taxon>Metazoa</taxon>
        <taxon>Ecdysozoa</taxon>
        <taxon>Arthropoda</taxon>
        <taxon>Hexapoda</taxon>
        <taxon>Insecta</taxon>
        <taxon>Pterygota</taxon>
        <taxon>Neoptera</taxon>
        <taxon>Endopterygota</taxon>
        <taxon>Diptera</taxon>
        <taxon>Brachycera</taxon>
        <taxon>Muscomorpha</taxon>
        <taxon>Hippoboscoidea</taxon>
        <taxon>Glossinidae</taxon>
        <taxon>Glossina</taxon>
    </lineage>
</organism>
<dbReference type="AlphaFoldDB" id="A0A1A9V307"/>
<sequence length="336" mass="37787">MYAVFCAIWRTQVTELCQTISDRFGEVSDLLGWSGVKLKLFQLKKFDGNFENWLPFRELFKRAVHENKQLSVTAKYKFSSESLIVRPEATIPGFKPIGKCHNEAIQLLLDGYGNTEKAAGKFVRKLMSSKPSDEKTNNELENLTANELQEAEINALKENKKFLSDFKLSSLEPVINKGLEFYTHIRNPNILLKKSYLSQLIALDAHSKTRHGGTSTLSAFIQANAKRILQYCVVCLCLHGKSAMGPRTVLSSERVATARPFETTGVDFVDLLYIATEDSKTNEKVSEHVIISPISRHFPQFRLLNDWQTGCRRLCSTSSTLLGITESISGDLNEIG</sequence>
<dbReference type="EnsemblMetazoa" id="GAUT024055-RA">
    <property type="protein sequence ID" value="GAUT024055-PA"/>
    <property type="gene ID" value="GAUT024055"/>
</dbReference>
<dbReference type="InterPro" id="IPR005312">
    <property type="entry name" value="DUF1759"/>
</dbReference>
<accession>A0A1A9V307</accession>
<protein>
    <submittedName>
        <fullName evidence="1">Uncharacterized protein</fullName>
    </submittedName>
</protein>
<proteinExistence type="predicted"/>
<dbReference type="Proteomes" id="UP000078200">
    <property type="component" value="Unassembled WGS sequence"/>
</dbReference>